<dbReference type="Proteomes" id="UP001243496">
    <property type="component" value="Chromosome"/>
</dbReference>
<dbReference type="InterPro" id="IPR029062">
    <property type="entry name" value="Class_I_gatase-like"/>
</dbReference>
<evidence type="ECO:0000313" key="2">
    <source>
        <dbReference type="Proteomes" id="UP001243496"/>
    </source>
</evidence>
<reference evidence="1" key="1">
    <citation type="submission" date="2023-08" db="EMBL/GenBank/DDBJ databases">
        <title>Complete Genome Sequences of butyrate producing Anaerostipes hadrus strains BA1 and GIF7 isolated from the terminal ileum of a healthy lean male.</title>
        <authorList>
            <person name="Low A."/>
            <person name="Sheludchenko M."/>
            <person name="Cheng H.E."/>
            <person name="Koh X.Q."/>
            <person name="Lee J."/>
        </authorList>
    </citation>
    <scope>NUCLEOTIDE SEQUENCE</scope>
    <source>
        <strain evidence="1">BA1</strain>
    </source>
</reference>
<dbReference type="InterPro" id="IPR053161">
    <property type="entry name" value="Ulvan_degrading_GH"/>
</dbReference>
<proteinExistence type="predicted"/>
<dbReference type="AlphaFoldDB" id="A0AAQ3JC47"/>
<accession>A0AAQ3JC47</accession>
<dbReference type="Gene3D" id="3.40.50.880">
    <property type="match status" value="1"/>
</dbReference>
<dbReference type="PANTHER" id="PTHR36848">
    <property type="entry name" value="DNA-BINDING PROTEIN (PUTATIVE SECRETED PROTEIN)-RELATED"/>
    <property type="match status" value="1"/>
</dbReference>
<dbReference type="GO" id="GO:0016787">
    <property type="term" value="F:hydrolase activity"/>
    <property type="evidence" value="ECO:0007669"/>
    <property type="project" value="UniProtKB-KW"/>
</dbReference>
<sequence>MKNSLYPFFWQHGEEHQVLETYMEKISESGMGGVCIEARPHPEFVKEGWWSDLDCIIKKAKELSMKLWILDDSHFPTGYANGKVKEAYPQYLKLYLDMRRYDIHGPLKKARIDLSLLKGRPWDKPDFSEEIVGVYMAKRTSPWQSEGDQIDIDSMIDVTECINPKTRLLTVDVKEGAYSIFVVYETRKGGEDATKDYLNPLVKEATQVLIDEVYEPHYKYYKEEFGKTIQGFFSDEPRFGNAKGTEASIGRMEMVLPWRKGLQKEIGFDEKFLPLLWVTANGVEKDIRFQYMDKITQMYHENFTKILADWCKEHGVWYLGHNIEDNGAHARLGYGTGHYFRGQQEMDFAGIDVIGGQIVPGMNYHHDAFSTGGSNGEFYHYALAKLATSAAHLDPVKKGRAMCEAFGAYGWNEGLKTMKWIADHLMVRGINYLVPHAFNPKAFPDFDCPPHFYAHGHNPQFRYFKYFSDYVNRIMDIMKDGHYPAKIGLLYPAEMEWAGNYMPVEKPARVLTQSQIPFDIVTRDYLKQAEITGAKYKINQTEFEVLVVPYGEYMPKDLEKVIEKFAEHGIRVLFIDDERSYAESVELKQLGKCLKDYQSLAIKDEEPDLVIGEYEKNDTKYWMFFNENISKEIYIEIGTKEQELYQYDAYRNVMTKLETADQKVVLNLAPYETILWMTKPYEDIEITANDALYEFTKKKEWNKKEIKQEWSVSYTDSFSYPEFEKELPLNQAETVQEIEGLEKVSGTLQYETIINIQEKGQTVLEIENAYETVEVFVNGKSTGVRLSKPYRFDISDFLQDGKNKMTIEVTNTLGTTICDAISHYLPIEPFGIDGEIILYQKQEERK</sequence>
<dbReference type="GeneID" id="92741477"/>
<dbReference type="NCBIfam" id="NF045579">
    <property type="entry name" value="rhamnoside_JR"/>
    <property type="match status" value="1"/>
</dbReference>
<name>A0AAQ3JC47_ANAHA</name>
<keyword evidence="1" id="KW-0378">Hydrolase</keyword>
<dbReference type="RefSeq" id="WP_215719202.1">
    <property type="nucleotide sequence ID" value="NZ_CP132968.1"/>
</dbReference>
<protein>
    <submittedName>
        <fullName evidence="1">Glycoside hydrolase</fullName>
    </submittedName>
</protein>
<dbReference type="PANTHER" id="PTHR36848:SF2">
    <property type="entry name" value="SECRETED PROTEIN"/>
    <property type="match status" value="1"/>
</dbReference>
<dbReference type="EMBL" id="CP132968">
    <property type="protein sequence ID" value="WMD15472.1"/>
    <property type="molecule type" value="Genomic_DNA"/>
</dbReference>
<evidence type="ECO:0000313" key="1">
    <source>
        <dbReference type="EMBL" id="WMD15472.1"/>
    </source>
</evidence>
<dbReference type="InterPro" id="IPR008979">
    <property type="entry name" value="Galactose-bd-like_sf"/>
</dbReference>
<gene>
    <name evidence="1" type="ORF">RBI15_08760</name>
</gene>
<dbReference type="SUPFAM" id="SSF49785">
    <property type="entry name" value="Galactose-binding domain-like"/>
    <property type="match status" value="1"/>
</dbReference>
<organism evidence="1 2">
    <name type="scientific">Anaerostipes hadrus</name>
    <dbReference type="NCBI Taxonomy" id="649756"/>
    <lineage>
        <taxon>Bacteria</taxon>
        <taxon>Bacillati</taxon>
        <taxon>Bacillota</taxon>
        <taxon>Clostridia</taxon>
        <taxon>Lachnospirales</taxon>
        <taxon>Lachnospiraceae</taxon>
        <taxon>Anaerostipes</taxon>
    </lineage>
</organism>
<dbReference type="Gene3D" id="2.60.120.260">
    <property type="entry name" value="Galactose-binding domain-like"/>
    <property type="match status" value="1"/>
</dbReference>